<feature type="compositionally biased region" description="Basic residues" evidence="1">
    <location>
        <begin position="84"/>
        <end position="98"/>
    </location>
</feature>
<proteinExistence type="predicted"/>
<dbReference type="AlphaFoldDB" id="A0A834J5K4"/>
<evidence type="ECO:0000313" key="3">
    <source>
        <dbReference type="Proteomes" id="UP000617340"/>
    </source>
</evidence>
<evidence type="ECO:0000313" key="2">
    <source>
        <dbReference type="EMBL" id="KAF7382348.1"/>
    </source>
</evidence>
<organism evidence="2 3">
    <name type="scientific">Vespula germanica</name>
    <name type="common">German yellow jacket</name>
    <name type="synonym">Paravespula germanica</name>
    <dbReference type="NCBI Taxonomy" id="30212"/>
    <lineage>
        <taxon>Eukaryota</taxon>
        <taxon>Metazoa</taxon>
        <taxon>Ecdysozoa</taxon>
        <taxon>Arthropoda</taxon>
        <taxon>Hexapoda</taxon>
        <taxon>Insecta</taxon>
        <taxon>Pterygota</taxon>
        <taxon>Neoptera</taxon>
        <taxon>Endopterygota</taxon>
        <taxon>Hymenoptera</taxon>
        <taxon>Apocrita</taxon>
        <taxon>Aculeata</taxon>
        <taxon>Vespoidea</taxon>
        <taxon>Vespidae</taxon>
        <taxon>Vespinae</taxon>
        <taxon>Vespula</taxon>
    </lineage>
</organism>
<protein>
    <submittedName>
        <fullName evidence="2">Uncharacterized protein</fullName>
    </submittedName>
</protein>
<feature type="region of interest" description="Disordered" evidence="1">
    <location>
        <begin position="84"/>
        <end position="105"/>
    </location>
</feature>
<gene>
    <name evidence="2" type="ORF">HZH68_015267</name>
</gene>
<dbReference type="EMBL" id="JACSDZ010000020">
    <property type="protein sequence ID" value="KAF7382348.1"/>
    <property type="molecule type" value="Genomic_DNA"/>
</dbReference>
<evidence type="ECO:0000256" key="1">
    <source>
        <dbReference type="SAM" id="MobiDB-lite"/>
    </source>
</evidence>
<sequence>MRMLAESGARQNYNLGDVIPAGRNGLHIPRLPADGGSGTENLAAITVSLARHRLSERLQHLGPKLKPPVSEDYDSLYATHTRGHVRKVRSKTVGRRVRCPRDNAS</sequence>
<accession>A0A834J5K4</accession>
<name>A0A834J5K4_VESGE</name>
<comment type="caution">
    <text evidence="2">The sequence shown here is derived from an EMBL/GenBank/DDBJ whole genome shotgun (WGS) entry which is preliminary data.</text>
</comment>
<keyword evidence="3" id="KW-1185">Reference proteome</keyword>
<reference evidence="2" key="1">
    <citation type="journal article" date="2020" name="G3 (Bethesda)">
        <title>High-Quality Assemblies for Three Invasive Social Wasps from the &lt;i&gt;Vespula&lt;/i&gt; Genus.</title>
        <authorList>
            <person name="Harrop T.W.R."/>
            <person name="Guhlin J."/>
            <person name="McLaughlin G.M."/>
            <person name="Permina E."/>
            <person name="Stockwell P."/>
            <person name="Gilligan J."/>
            <person name="Le Lec M.F."/>
            <person name="Gruber M.A.M."/>
            <person name="Quinn O."/>
            <person name="Lovegrove M."/>
            <person name="Duncan E.J."/>
            <person name="Remnant E.J."/>
            <person name="Van Eeckhoven J."/>
            <person name="Graham B."/>
            <person name="Knapp R.A."/>
            <person name="Langford K.W."/>
            <person name="Kronenberg Z."/>
            <person name="Press M.O."/>
            <person name="Eacker S.M."/>
            <person name="Wilson-Rankin E.E."/>
            <person name="Purcell J."/>
            <person name="Lester P.J."/>
            <person name="Dearden P.K."/>
        </authorList>
    </citation>
    <scope>NUCLEOTIDE SEQUENCE</scope>
    <source>
        <strain evidence="2">Linc-1</strain>
    </source>
</reference>
<dbReference type="Proteomes" id="UP000617340">
    <property type="component" value="Unassembled WGS sequence"/>
</dbReference>